<dbReference type="CDD" id="cd04497">
    <property type="entry name" value="hPOT1_OB1_like"/>
    <property type="match status" value="1"/>
</dbReference>
<feature type="compositionally biased region" description="Acidic residues" evidence="1">
    <location>
        <begin position="1143"/>
        <end position="1168"/>
    </location>
</feature>
<feature type="region of interest" description="Disordered" evidence="1">
    <location>
        <begin position="1"/>
        <end position="36"/>
    </location>
</feature>
<feature type="compositionally biased region" description="Acidic residues" evidence="1">
    <location>
        <begin position="1010"/>
        <end position="1042"/>
    </location>
</feature>
<keyword evidence="2" id="KW-0472">Membrane</keyword>
<organism evidence="4 5">
    <name type="scientific">Xylaria grammica</name>
    <dbReference type="NCBI Taxonomy" id="363999"/>
    <lineage>
        <taxon>Eukaryota</taxon>
        <taxon>Fungi</taxon>
        <taxon>Dikarya</taxon>
        <taxon>Ascomycota</taxon>
        <taxon>Pezizomycotina</taxon>
        <taxon>Sordariomycetes</taxon>
        <taxon>Xylariomycetidae</taxon>
        <taxon>Xylariales</taxon>
        <taxon>Xylariaceae</taxon>
        <taxon>Xylaria</taxon>
    </lineage>
</organism>
<keyword evidence="2" id="KW-0812">Transmembrane</keyword>
<feature type="compositionally biased region" description="Acidic residues" evidence="1">
    <location>
        <begin position="1574"/>
        <end position="1593"/>
    </location>
</feature>
<name>A0A439D018_9PEZI</name>
<dbReference type="Proteomes" id="UP000286045">
    <property type="component" value="Unassembled WGS sequence"/>
</dbReference>
<feature type="compositionally biased region" description="Low complexity" evidence="1">
    <location>
        <begin position="549"/>
        <end position="568"/>
    </location>
</feature>
<feature type="region of interest" description="Disordered" evidence="1">
    <location>
        <begin position="605"/>
        <end position="688"/>
    </location>
</feature>
<feature type="compositionally biased region" description="Basic and acidic residues" evidence="1">
    <location>
        <begin position="840"/>
        <end position="849"/>
    </location>
</feature>
<feature type="compositionally biased region" description="Polar residues" evidence="1">
    <location>
        <begin position="1093"/>
        <end position="1103"/>
    </location>
</feature>
<feature type="compositionally biased region" description="Basic and acidic residues" evidence="1">
    <location>
        <begin position="904"/>
        <end position="921"/>
    </location>
</feature>
<feature type="compositionally biased region" description="Low complexity" evidence="1">
    <location>
        <begin position="1118"/>
        <end position="1131"/>
    </location>
</feature>
<evidence type="ECO:0000256" key="2">
    <source>
        <dbReference type="SAM" id="Phobius"/>
    </source>
</evidence>
<comment type="caution">
    <text evidence="4">The sequence shown here is derived from an EMBL/GenBank/DDBJ whole genome shotgun (WGS) entry which is preliminary data.</text>
</comment>
<feature type="region of interest" description="Disordered" evidence="1">
    <location>
        <begin position="701"/>
        <end position="849"/>
    </location>
</feature>
<feature type="compositionally biased region" description="Acidic residues" evidence="1">
    <location>
        <begin position="923"/>
        <end position="933"/>
    </location>
</feature>
<feature type="compositionally biased region" description="Basic and acidic residues" evidence="1">
    <location>
        <begin position="1310"/>
        <end position="1323"/>
    </location>
</feature>
<evidence type="ECO:0000259" key="3">
    <source>
        <dbReference type="SMART" id="SM00976"/>
    </source>
</evidence>
<feature type="compositionally biased region" description="Acidic residues" evidence="1">
    <location>
        <begin position="1063"/>
        <end position="1076"/>
    </location>
</feature>
<dbReference type="InterPro" id="IPR011564">
    <property type="entry name" value="Telomer_end-bd_POT1/Cdc13"/>
</dbReference>
<feature type="compositionally biased region" description="Polar residues" evidence="1">
    <location>
        <begin position="1366"/>
        <end position="1391"/>
    </location>
</feature>
<feature type="region of interest" description="Disordered" evidence="1">
    <location>
        <begin position="1295"/>
        <end position="1391"/>
    </location>
</feature>
<evidence type="ECO:0000256" key="1">
    <source>
        <dbReference type="SAM" id="MobiDB-lite"/>
    </source>
</evidence>
<gene>
    <name evidence="4" type="ORF">EKO27_g7303</name>
</gene>
<accession>A0A439D018</accession>
<dbReference type="Pfam" id="PF02765">
    <property type="entry name" value="POT1"/>
    <property type="match status" value="1"/>
</dbReference>
<feature type="region of interest" description="Disordered" evidence="1">
    <location>
        <begin position="530"/>
        <end position="581"/>
    </location>
</feature>
<feature type="compositionally biased region" description="Acidic residues" evidence="1">
    <location>
        <begin position="1652"/>
        <end position="1661"/>
    </location>
</feature>
<dbReference type="SUPFAM" id="SSF50249">
    <property type="entry name" value="Nucleic acid-binding proteins"/>
    <property type="match status" value="1"/>
</dbReference>
<dbReference type="InterPro" id="IPR012340">
    <property type="entry name" value="NA-bd_OB-fold"/>
</dbReference>
<feature type="region of interest" description="Disordered" evidence="1">
    <location>
        <begin position="1441"/>
        <end position="1826"/>
    </location>
</feature>
<dbReference type="GO" id="GO:0000781">
    <property type="term" value="C:chromosome, telomeric region"/>
    <property type="evidence" value="ECO:0007669"/>
    <property type="project" value="InterPro"/>
</dbReference>
<feature type="region of interest" description="Disordered" evidence="1">
    <location>
        <begin position="885"/>
        <end position="1259"/>
    </location>
</feature>
<feature type="compositionally biased region" description="Basic and acidic residues" evidence="1">
    <location>
        <begin position="1132"/>
        <end position="1142"/>
    </location>
</feature>
<feature type="compositionally biased region" description="Acidic residues" evidence="1">
    <location>
        <begin position="1674"/>
        <end position="1696"/>
    </location>
</feature>
<feature type="domain" description="Telomeric single stranded DNA binding POT1/Cdc13" evidence="3">
    <location>
        <begin position="1846"/>
        <end position="1981"/>
    </location>
</feature>
<evidence type="ECO:0000313" key="5">
    <source>
        <dbReference type="Proteomes" id="UP000286045"/>
    </source>
</evidence>
<feature type="transmembrane region" description="Helical" evidence="2">
    <location>
        <begin position="303"/>
        <end position="327"/>
    </location>
</feature>
<dbReference type="GO" id="GO:0003677">
    <property type="term" value="F:DNA binding"/>
    <property type="evidence" value="ECO:0007669"/>
    <property type="project" value="InterPro"/>
</dbReference>
<dbReference type="Pfam" id="PF20237">
    <property type="entry name" value="DUF6594"/>
    <property type="match status" value="1"/>
</dbReference>
<feature type="compositionally biased region" description="Low complexity" evidence="1">
    <location>
        <begin position="1508"/>
        <end position="1519"/>
    </location>
</feature>
<dbReference type="SMART" id="SM00976">
    <property type="entry name" value="Telo_bind"/>
    <property type="match status" value="1"/>
</dbReference>
<feature type="transmembrane region" description="Helical" evidence="2">
    <location>
        <begin position="334"/>
        <end position="352"/>
    </location>
</feature>
<feature type="compositionally biased region" description="Polar residues" evidence="1">
    <location>
        <begin position="1799"/>
        <end position="1819"/>
    </location>
</feature>
<dbReference type="Gene3D" id="2.40.50.140">
    <property type="entry name" value="Nucleic acid-binding proteins"/>
    <property type="match status" value="1"/>
</dbReference>
<evidence type="ECO:0000313" key="4">
    <source>
        <dbReference type="EMBL" id="RWA07799.1"/>
    </source>
</evidence>
<dbReference type="EMBL" id="RYZI01000236">
    <property type="protein sequence ID" value="RWA07799.1"/>
    <property type="molecule type" value="Genomic_DNA"/>
</dbReference>
<dbReference type="InterPro" id="IPR046529">
    <property type="entry name" value="DUF6594"/>
</dbReference>
<sequence length="2005" mass="220990">MTSPRVPLPNASSRIVSVGSKRSVPEPHTGAKSKFATPLMALEAGLCQGSRVTIERTHSSQTSPANMAEPSRDDAIYADIQHKRLSDGKKPSEMDPWESRFYGDEEFRKLVPKGFPSMAAMKAFWHNTGTFRTFEYLDWRLLEFYGTKIGYLENRLYELDVAESKKRIGPQTTQVPFNKNLADCCYRDSDPLYVAGALEANENMSQDEFINLRERLFAHYDHLSDKHPDEHHKLGGEAISHLRAIDETAYVSIDPVELLFQHIWHSTAPWMKKIFERFHRRNPLPGHDGSLRYGEVALRSLKVFYKALATILASLLVLVPTGILYLLDLSRWKSYVVIVIFSVVFSVSFILVEQRITHGVVGIVAVETELLPRIATATFLDDALNMNPTNTVTPSHLLETARVIPIAELCPDLPEPNAKAVGGVVTITWPYNKVKGTFAFNLAEPDFRLRRNRGQVRIDFTGRAAKAVGDCGLGGNDEVLLSLKGAAWEAEAVNKRRSLPGADVGWRLVFSNNLALEIKRAETNETDLVIVDEQPDEPETAPTSTPVQRLATARSPSPSAPLSPALLTQPRETNTNKFGDNEFASPAFVRRAKMSYGSLFEGGFDIFQDDGGVEGRGRKRTRFGRDSGAWRYTSRSPSPEPVAESPESADEQVSSPARLVSSPTKARIADQSSQAMEPDQSSPPPISAPLEAQADVIAQKDVPSPTSPLKGWLSESMAQNALPPTSNEIPPPDLGVPPPPSDQQPGLSRYGFASDPWTTNTTLESQQQAPLPPHVHESFAPSDFGHIKSSNESIPFNKPASPGRASSLDDEDQGPFDDGVIHSSEPNPSTINNSPAESTEDMHPQIIHDEALTNYPAIYLEAGHMTQRNQTVTEQASQYPAVAELGSSSWTTVNNSSKATAKAPMDRLRSRDGDTPEKALVIDESDAESDSEPEPVAVEDTVNSGRAYDQDMYEDAEAEDEADAQYSDDDEPEYDADEMGGDYDTRNYEHPGDDDDGSSDEDPRPQPIELEFDDGEGWDEDEQEEFADEEDEDEYGMDEEVVEPASQPAVRANPTVIDLISSSEDEAEYEDEDDGNDAMSEIKGSGAHIDSRMSPSYQQTSDGIPQEGPLHHEESEFSSQASISEAENSSEAGREHYEHASSDEEEEEEERFDEEIEEEEGDWEDEGDSQGGGIGDEAELTSFKPREVEELELSENQAQWRTEPKIKSLPEAGPKSDAMLGDTNHANVSYRPIEQEIGSHESIGIESRRETLEEDSVVEPLSAADGLEILSRVVDEESNAGSRGALTELAAEEVVEIIPDKQSPEPAEQDGTRVQEELLPRGEEENEGEPIASPIINKEELATAAPSSPPLTRSFQSTSEDKPTTEETAVTSAGHTTTSQLPTPLNTQITDNTLNTSISTSMNIAESFESYTTIEQPDLEPKEGLVFGKSADDLVQQNYKADMGQDTLEQEHSSAPPMVLQAQQPLGESPIASSPALSFQTQVDDAEPALSDDVEQLNDNDPLDQRSSSEPSSSASSISEVFTSHMEVDEELQASILEGSHPEGYLGYDVRDEYDEELQASILEEYQLERYSDDDSQDDGVSDDDDVQDEDDAESVRIGAGALDDGGRDASDEELQASILEEYQLEGYSDGDGRDEDDAKSVRIETVVSDDNSPDGSDEELQASILEDYQFEGYSDDDDQDDGAPDGEGRDDEDVESGWIDTSEAYIEPQPPSQANIVPFSHEHTPAKQIAEDISAQLKRNFVASSGGSEDESDTSTRNDPSVHLARIANAATRGRKRAASTNLYRPRKRPFDARRSSTPETDNSSMQLARASFGSQTPRSDEDSDSMVIAKLQLARHLRDELPEFTSLKVLRQHLTKSLDVIAVAMMKPPDPQRAKGGPRQFMMSFTISDYSIGPYKVDEVLIYRTHRDTLPVIKYGDVVLLRNFTVVSLANKGFGLRSNEESSWAVFDYEGEPPQINGPPVEYNDRETLYVDYLREWFRLLDGKARGKLEMANQKLIGAGKSQ</sequence>
<keyword evidence="2" id="KW-1133">Transmembrane helix</keyword>
<dbReference type="STRING" id="363999.A0A439D018"/>
<keyword evidence="5" id="KW-1185">Reference proteome</keyword>
<feature type="compositionally biased region" description="Polar residues" evidence="1">
    <location>
        <begin position="716"/>
        <end position="728"/>
    </location>
</feature>
<feature type="compositionally biased region" description="Polar residues" evidence="1">
    <location>
        <begin position="886"/>
        <end position="899"/>
    </location>
</feature>
<feature type="compositionally biased region" description="Polar residues" evidence="1">
    <location>
        <begin position="756"/>
        <end position="769"/>
    </location>
</feature>
<feature type="compositionally biased region" description="Polar residues" evidence="1">
    <location>
        <begin position="824"/>
        <end position="837"/>
    </location>
</feature>
<protein>
    <recommendedName>
        <fullName evidence="3">Telomeric single stranded DNA binding POT1/Cdc13 domain-containing protein</fullName>
    </recommendedName>
</protein>
<proteinExistence type="predicted"/>
<dbReference type="GO" id="GO:0000723">
    <property type="term" value="P:telomere maintenance"/>
    <property type="evidence" value="ECO:0007669"/>
    <property type="project" value="InterPro"/>
</dbReference>
<feature type="compositionally biased region" description="Acidic residues" evidence="1">
    <location>
        <begin position="951"/>
        <end position="981"/>
    </location>
</feature>
<feature type="compositionally biased region" description="Polar residues" evidence="1">
    <location>
        <begin position="1461"/>
        <end position="1483"/>
    </location>
</feature>
<feature type="compositionally biased region" description="Acidic residues" evidence="1">
    <location>
        <begin position="1484"/>
        <end position="1502"/>
    </location>
</feature>
<feature type="compositionally biased region" description="Pro residues" evidence="1">
    <location>
        <begin position="729"/>
        <end position="742"/>
    </location>
</feature>
<reference evidence="4 5" key="1">
    <citation type="submission" date="2018-12" db="EMBL/GenBank/DDBJ databases">
        <title>Draft genome sequence of Xylaria grammica IHI A82.</title>
        <authorList>
            <person name="Buettner E."/>
            <person name="Kellner H."/>
        </authorList>
    </citation>
    <scope>NUCLEOTIDE SEQUENCE [LARGE SCALE GENOMIC DNA]</scope>
    <source>
        <strain evidence="4 5">IHI A82</strain>
    </source>
</reference>